<dbReference type="InterPro" id="IPR026838">
    <property type="entry name" value="YheC/D"/>
</dbReference>
<dbReference type="PANTHER" id="PTHR21621">
    <property type="entry name" value="RIBOSOMAL PROTEIN S6 MODIFICATION PROTEIN"/>
    <property type="match status" value="1"/>
</dbReference>
<dbReference type="GO" id="GO:0016879">
    <property type="term" value="F:ligase activity, forming carbon-nitrogen bonds"/>
    <property type="evidence" value="ECO:0007669"/>
    <property type="project" value="TreeGrafter"/>
</dbReference>
<dbReference type="SUPFAM" id="SSF56059">
    <property type="entry name" value="Glutathione synthetase ATP-binding domain-like"/>
    <property type="match status" value="1"/>
</dbReference>
<dbReference type="PANTHER" id="PTHR21621:SF0">
    <property type="entry name" value="BETA-CITRYLGLUTAMATE SYNTHASE B-RELATED"/>
    <property type="match status" value="1"/>
</dbReference>
<name>A0A323TJC5_9BACI</name>
<dbReference type="AlphaFoldDB" id="A0A323TJC5"/>
<comment type="caution">
    <text evidence="1">The sequence shown here is derived from an EMBL/GenBank/DDBJ whole genome shotgun (WGS) entry which is preliminary data.</text>
</comment>
<dbReference type="EMBL" id="PDOD01000001">
    <property type="protein sequence ID" value="PYZ94948.1"/>
    <property type="molecule type" value="Genomic_DNA"/>
</dbReference>
<keyword evidence="2" id="KW-1185">Reference proteome</keyword>
<sequence>MLRMAVRLRGRNKYKMYLALKQNKSLEPALPHTMMWSENNFVTMLRNYHSVVVKPNNGKQGQKVYFVKKVGSKYVVYINKKRKTFKKRKSVSNYLKRVTSKRNFIIQQEVDLARIDGKRFDFRIIVQRKKRNLPWVVNGVIIRRAGKGYKVTNRHRHGVIIPVEEARKKIPFDEKEVKKIAHLAAETLGRSFPNQKIFGVDIGLQKDGSLYIFELNRWPMLGGFRSLKDKSQIKRIMAFKKSG</sequence>
<dbReference type="Proteomes" id="UP000248214">
    <property type="component" value="Unassembled WGS sequence"/>
</dbReference>
<reference evidence="1 2" key="1">
    <citation type="submission" date="2017-10" db="EMBL/GenBank/DDBJ databases">
        <title>Bacillus sp. nov., a halophilic bacterium isolated from a Keqin Lake.</title>
        <authorList>
            <person name="Wang H."/>
        </authorList>
    </citation>
    <scope>NUCLEOTIDE SEQUENCE [LARGE SCALE GENOMIC DNA]</scope>
    <source>
        <strain evidence="1 2">KQ-12</strain>
    </source>
</reference>
<dbReference type="Gene3D" id="3.30.470.20">
    <property type="entry name" value="ATP-grasp fold, B domain"/>
    <property type="match status" value="1"/>
</dbReference>
<dbReference type="GO" id="GO:0005737">
    <property type="term" value="C:cytoplasm"/>
    <property type="evidence" value="ECO:0007669"/>
    <property type="project" value="TreeGrafter"/>
</dbReference>
<protein>
    <recommendedName>
        <fullName evidence="3">ATP-grasp domain-containing protein</fullName>
    </recommendedName>
</protein>
<organism evidence="1 2">
    <name type="scientific">Salipaludibacillus keqinensis</name>
    <dbReference type="NCBI Taxonomy" id="2045207"/>
    <lineage>
        <taxon>Bacteria</taxon>
        <taxon>Bacillati</taxon>
        <taxon>Bacillota</taxon>
        <taxon>Bacilli</taxon>
        <taxon>Bacillales</taxon>
        <taxon>Bacillaceae</taxon>
    </lineage>
</organism>
<proteinExistence type="predicted"/>
<evidence type="ECO:0000313" key="2">
    <source>
        <dbReference type="Proteomes" id="UP000248214"/>
    </source>
</evidence>
<gene>
    <name evidence="1" type="ORF">CR194_05375</name>
</gene>
<evidence type="ECO:0000313" key="1">
    <source>
        <dbReference type="EMBL" id="PYZ94948.1"/>
    </source>
</evidence>
<dbReference type="Pfam" id="PF14398">
    <property type="entry name" value="ATPgrasp_YheCD"/>
    <property type="match status" value="1"/>
</dbReference>
<evidence type="ECO:0008006" key="3">
    <source>
        <dbReference type="Google" id="ProtNLM"/>
    </source>
</evidence>
<accession>A0A323TJC5</accession>